<dbReference type="AlphaFoldDB" id="A0A553PRX7"/>
<dbReference type="Proteomes" id="UP000318571">
    <property type="component" value="Chromosome 12"/>
</dbReference>
<proteinExistence type="predicted"/>
<evidence type="ECO:0000313" key="3">
    <source>
        <dbReference type="EMBL" id="TRY80436.1"/>
    </source>
</evidence>
<dbReference type="EMBL" id="VCGU01000001">
    <property type="protein sequence ID" value="TRY80436.1"/>
    <property type="molecule type" value="Genomic_DNA"/>
</dbReference>
<dbReference type="InterPro" id="IPR058698">
    <property type="entry name" value="CUB_metazoa"/>
</dbReference>
<keyword evidence="1" id="KW-0732">Signal</keyword>
<feature type="signal peptide" evidence="1">
    <location>
        <begin position="1"/>
        <end position="25"/>
    </location>
</feature>
<evidence type="ECO:0000256" key="1">
    <source>
        <dbReference type="SAM" id="SignalP"/>
    </source>
</evidence>
<dbReference type="PANTHER" id="PTHR33236">
    <property type="entry name" value="INTRAFLAGELLAR TRANSPORT PROTEIN 122 FAMILY PROTEIN-RELATED"/>
    <property type="match status" value="1"/>
</dbReference>
<protein>
    <recommendedName>
        <fullName evidence="2">CUB domain-containing protein</fullName>
    </recommendedName>
</protein>
<dbReference type="Pfam" id="PF26080">
    <property type="entry name" value="CUB_animal"/>
    <property type="match status" value="1"/>
</dbReference>
<accession>A0A553PRX7</accession>
<gene>
    <name evidence="3" type="ORF">TCAL_04732</name>
</gene>
<dbReference type="PANTHER" id="PTHR33236:SF5">
    <property type="entry name" value="CUB DOMAIN-CONTAINING PROTEIN"/>
    <property type="match status" value="1"/>
</dbReference>
<reference evidence="3 4" key="1">
    <citation type="journal article" date="2018" name="Nat. Ecol. Evol.">
        <title>Genomic signatures of mitonuclear coevolution across populations of Tigriopus californicus.</title>
        <authorList>
            <person name="Barreto F.S."/>
            <person name="Watson E.T."/>
            <person name="Lima T.G."/>
            <person name="Willett C.S."/>
            <person name="Edmands S."/>
            <person name="Li W."/>
            <person name="Burton R.S."/>
        </authorList>
    </citation>
    <scope>NUCLEOTIDE SEQUENCE [LARGE SCALE GENOMIC DNA]</scope>
    <source>
        <strain evidence="3 4">San Diego</strain>
    </source>
</reference>
<feature type="domain" description="CUB" evidence="2">
    <location>
        <begin position="158"/>
        <end position="239"/>
    </location>
</feature>
<evidence type="ECO:0000313" key="4">
    <source>
        <dbReference type="Proteomes" id="UP000318571"/>
    </source>
</evidence>
<evidence type="ECO:0000259" key="2">
    <source>
        <dbReference type="Pfam" id="PF26080"/>
    </source>
</evidence>
<keyword evidence="4" id="KW-1185">Reference proteome</keyword>
<comment type="caution">
    <text evidence="3">The sequence shown here is derived from an EMBL/GenBank/DDBJ whole genome shotgun (WGS) entry which is preliminary data.</text>
</comment>
<name>A0A553PRX7_TIGCA</name>
<sequence>MISEKTMRSLAMTLAIVWATSFVHAEPEPGRRSKVPSVFDDLEGHNKTTNSREGKVFSLFNIVKFDNDGCRSSSTINGGGSGSINRNGTCFTADECTSKGGAAAGSCAAGFGVCCIFLISNSGGTVTQNCSYIRNPNFPNPYDSTSSVSYTIQNPIGSGCLQYLTGLTGRLTTFNFLPTNDNHLANQDYSICIRQEAGFCCIEYSLCPDVNSFSLDTNGANMKAKIDTSCSVDHIVIEDCTAPFIVDIFTDEDVDAGDQATANPVQSRGLCLEYMQIPC</sequence>
<feature type="chain" id="PRO_5021782694" description="CUB domain-containing protein" evidence="1">
    <location>
        <begin position="26"/>
        <end position="279"/>
    </location>
</feature>
<organism evidence="3 4">
    <name type="scientific">Tigriopus californicus</name>
    <name type="common">Marine copepod</name>
    <dbReference type="NCBI Taxonomy" id="6832"/>
    <lineage>
        <taxon>Eukaryota</taxon>
        <taxon>Metazoa</taxon>
        <taxon>Ecdysozoa</taxon>
        <taxon>Arthropoda</taxon>
        <taxon>Crustacea</taxon>
        <taxon>Multicrustacea</taxon>
        <taxon>Hexanauplia</taxon>
        <taxon>Copepoda</taxon>
        <taxon>Harpacticoida</taxon>
        <taxon>Harpacticidae</taxon>
        <taxon>Tigriopus</taxon>
    </lineage>
</organism>